<evidence type="ECO:0000313" key="2">
    <source>
        <dbReference type="EMBL" id="MCP9761588.1"/>
    </source>
</evidence>
<gene>
    <name evidence="2" type="ORF">EGI31_01385</name>
</gene>
<dbReference type="Proteomes" id="UP001204144">
    <property type="component" value="Unassembled WGS sequence"/>
</dbReference>
<dbReference type="InterPro" id="IPR014922">
    <property type="entry name" value="YdhG-like"/>
</dbReference>
<accession>A0AAE3KR02</accession>
<organism evidence="2 3">
    <name type="scientific">Lacihabitans soyangensis</name>
    <dbReference type="NCBI Taxonomy" id="869394"/>
    <lineage>
        <taxon>Bacteria</taxon>
        <taxon>Pseudomonadati</taxon>
        <taxon>Bacteroidota</taxon>
        <taxon>Cytophagia</taxon>
        <taxon>Cytophagales</taxon>
        <taxon>Leadbetterellaceae</taxon>
        <taxon>Lacihabitans</taxon>
    </lineage>
</organism>
<name>A0AAE3KR02_9BACT</name>
<proteinExistence type="predicted"/>
<keyword evidence="3" id="KW-1185">Reference proteome</keyword>
<comment type="caution">
    <text evidence="2">The sequence shown here is derived from an EMBL/GenBank/DDBJ whole genome shotgun (WGS) entry which is preliminary data.</text>
</comment>
<evidence type="ECO:0000313" key="3">
    <source>
        <dbReference type="Proteomes" id="UP001204144"/>
    </source>
</evidence>
<evidence type="ECO:0000259" key="1">
    <source>
        <dbReference type="Pfam" id="PF08818"/>
    </source>
</evidence>
<dbReference type="RefSeq" id="WP_255035330.1">
    <property type="nucleotide sequence ID" value="NZ_RJUF01000002.1"/>
</dbReference>
<sequence>MAKVEMKTTENEVSVSDFINAVDDESKRKDSLELVKIMEEITQAPAKMWGPAIIGFGKYHYKYDSGREADMLRVGFSPRKDALALYIGANSEENLDIISNLGKYKTGKSCLYVKKLSDINLDVLKEITKRGFKREQFGEV</sequence>
<dbReference type="Pfam" id="PF08818">
    <property type="entry name" value="DUF1801"/>
    <property type="match status" value="1"/>
</dbReference>
<dbReference type="AlphaFoldDB" id="A0AAE3KR02"/>
<dbReference type="EMBL" id="RJUF01000002">
    <property type="protein sequence ID" value="MCP9761588.1"/>
    <property type="molecule type" value="Genomic_DNA"/>
</dbReference>
<protein>
    <submittedName>
        <fullName evidence="2">DUF1801 domain-containing protein</fullName>
    </submittedName>
</protein>
<dbReference type="SUPFAM" id="SSF159888">
    <property type="entry name" value="YdhG-like"/>
    <property type="match status" value="1"/>
</dbReference>
<reference evidence="2 3" key="1">
    <citation type="submission" date="2018-11" db="EMBL/GenBank/DDBJ databases">
        <title>Novel bacteria species description.</title>
        <authorList>
            <person name="Han J.-H."/>
        </authorList>
    </citation>
    <scope>NUCLEOTIDE SEQUENCE [LARGE SCALE GENOMIC DNA]</scope>
    <source>
        <strain evidence="2 3">KCTC23259</strain>
    </source>
</reference>
<feature type="domain" description="YdhG-like" evidence="1">
    <location>
        <begin position="28"/>
        <end position="129"/>
    </location>
</feature>